<evidence type="ECO:0000256" key="4">
    <source>
        <dbReference type="ARBA" id="ARBA00022842"/>
    </source>
</evidence>
<evidence type="ECO:0000256" key="7">
    <source>
        <dbReference type="ARBA" id="ARBA00023004"/>
    </source>
</evidence>
<evidence type="ECO:0000256" key="8">
    <source>
        <dbReference type="ARBA" id="ARBA00023204"/>
    </source>
</evidence>
<dbReference type="eggNOG" id="COG3145">
    <property type="taxonomic scope" value="Bacteria"/>
</dbReference>
<proteinExistence type="predicted"/>
<accession>A0A0N8KH92</accession>
<keyword evidence="5" id="KW-0223">Dioxygenase</keyword>
<keyword evidence="7" id="KW-0408">Iron</keyword>
<evidence type="ECO:0000256" key="2">
    <source>
        <dbReference type="ARBA" id="ARBA00022723"/>
    </source>
</evidence>
<dbReference type="InterPro" id="IPR037151">
    <property type="entry name" value="AlkB-like_sf"/>
</dbReference>
<evidence type="ECO:0000259" key="9">
    <source>
        <dbReference type="PROSITE" id="PS51471"/>
    </source>
</evidence>
<feature type="domain" description="Fe2OG dioxygenase" evidence="9">
    <location>
        <begin position="103"/>
        <end position="201"/>
    </location>
</feature>
<dbReference type="PATRIC" id="fig|1305737.6.peg.1403"/>
<dbReference type="PANTHER" id="PTHR31212">
    <property type="entry name" value="ALPHA-KETOGLUTARATE-DEPENDENT DIOXYGENASE ALKB HOMOLOG 3"/>
    <property type="match status" value="1"/>
</dbReference>
<evidence type="ECO:0000256" key="5">
    <source>
        <dbReference type="ARBA" id="ARBA00022964"/>
    </source>
</evidence>
<dbReference type="SUPFAM" id="SSF51197">
    <property type="entry name" value="Clavaminate synthase-like"/>
    <property type="match status" value="1"/>
</dbReference>
<dbReference type="Pfam" id="PF13532">
    <property type="entry name" value="2OG-FeII_Oxy_2"/>
    <property type="match status" value="1"/>
</dbReference>
<dbReference type="EMBL" id="LJXT01000015">
    <property type="protein sequence ID" value="KPQ19090.1"/>
    <property type="molecule type" value="Genomic_DNA"/>
</dbReference>
<sequence>MMANLFPLDTKNLLPHSGEVLYVDSLFELKKADKYFKILRDDISWKQEAIWMFGKKVMQPRLTALYGDEGISYSYSGITMEPIPWSKTLLEIKGKVEELAEARFSHVLLNFYRDGQDSMGWHRDNEASLGPEPVIASVSFGVPRRFQFRNYVDKKEKLQIELGHGSLLLMKGTCQDHWEHQIPKSKKVSGERINLTFRLIR</sequence>
<dbReference type="InterPro" id="IPR005123">
    <property type="entry name" value="Oxoglu/Fe-dep_dioxygenase_dom"/>
</dbReference>
<comment type="cofactor">
    <cofactor evidence="1">
        <name>Fe(2+)</name>
        <dbReference type="ChEBI" id="CHEBI:29033"/>
    </cofactor>
</comment>
<evidence type="ECO:0000313" key="11">
    <source>
        <dbReference type="Proteomes" id="UP000050421"/>
    </source>
</evidence>
<dbReference type="InterPro" id="IPR032854">
    <property type="entry name" value="ALKBH3"/>
</dbReference>
<keyword evidence="8" id="KW-0234">DNA repair</keyword>
<dbReference type="OrthoDB" id="190276at2"/>
<dbReference type="PANTHER" id="PTHR31212:SF4">
    <property type="entry name" value="ALPHA-KETOGLUTARATE-DEPENDENT DIOXYGENASE ALKB HOMOLOG 3"/>
    <property type="match status" value="1"/>
</dbReference>
<evidence type="ECO:0000313" key="10">
    <source>
        <dbReference type="EMBL" id="KPQ19090.1"/>
    </source>
</evidence>
<keyword evidence="4" id="KW-0460">Magnesium</keyword>
<evidence type="ECO:0000256" key="6">
    <source>
        <dbReference type="ARBA" id="ARBA00023002"/>
    </source>
</evidence>
<name>A0A0N8KH92_9BACT</name>
<dbReference type="GO" id="GO:0046872">
    <property type="term" value="F:metal ion binding"/>
    <property type="evidence" value="ECO:0007669"/>
    <property type="project" value="UniProtKB-KW"/>
</dbReference>
<keyword evidence="2" id="KW-0479">Metal-binding</keyword>
<dbReference type="FunFam" id="2.60.120.590:FF:000004">
    <property type="entry name" value="DNA oxidative demethylase ALKBH2"/>
    <property type="match status" value="1"/>
</dbReference>
<keyword evidence="3" id="KW-0227">DNA damage</keyword>
<dbReference type="Gene3D" id="2.60.120.590">
    <property type="entry name" value="Alpha-ketoglutarate-dependent dioxygenase AlkB-like"/>
    <property type="match status" value="1"/>
</dbReference>
<evidence type="ECO:0000256" key="3">
    <source>
        <dbReference type="ARBA" id="ARBA00022763"/>
    </source>
</evidence>
<comment type="caution">
    <text evidence="10">The sequence shown here is derived from an EMBL/GenBank/DDBJ whole genome shotgun (WGS) entry which is preliminary data.</text>
</comment>
<dbReference type="PROSITE" id="PS51471">
    <property type="entry name" value="FE2OG_OXY"/>
    <property type="match status" value="1"/>
</dbReference>
<dbReference type="GO" id="GO:0032451">
    <property type="term" value="F:demethylase activity"/>
    <property type="evidence" value="ECO:0007669"/>
    <property type="project" value="UniProtKB-ARBA"/>
</dbReference>
<dbReference type="GO" id="GO:0140097">
    <property type="term" value="F:catalytic activity, acting on DNA"/>
    <property type="evidence" value="ECO:0007669"/>
    <property type="project" value="UniProtKB-ARBA"/>
</dbReference>
<reference evidence="10 11" key="1">
    <citation type="submission" date="2015-09" db="EMBL/GenBank/DDBJ databases">
        <title>Identification and resolution of microdiversity through metagenomic sequencing of parallel consortia.</title>
        <authorList>
            <person name="Nelson W.C."/>
            <person name="Romine M.F."/>
            <person name="Lindemann S.R."/>
        </authorList>
    </citation>
    <scope>NUCLEOTIDE SEQUENCE [LARGE SCALE GENOMIC DNA]</scope>
    <source>
        <strain evidence="10">HL-49</strain>
    </source>
</reference>
<dbReference type="GO" id="GO:0051213">
    <property type="term" value="F:dioxygenase activity"/>
    <property type="evidence" value="ECO:0007669"/>
    <property type="project" value="UniProtKB-KW"/>
</dbReference>
<organism evidence="10 11">
    <name type="scientific">Algoriphagus marincola HL-49</name>
    <dbReference type="NCBI Taxonomy" id="1305737"/>
    <lineage>
        <taxon>Bacteria</taxon>
        <taxon>Pseudomonadati</taxon>
        <taxon>Bacteroidota</taxon>
        <taxon>Cytophagia</taxon>
        <taxon>Cytophagales</taxon>
        <taxon>Cyclobacteriaceae</taxon>
        <taxon>Algoriphagus</taxon>
    </lineage>
</organism>
<keyword evidence="6" id="KW-0560">Oxidoreductase</keyword>
<dbReference type="GO" id="GO:0016705">
    <property type="term" value="F:oxidoreductase activity, acting on paired donors, with incorporation or reduction of molecular oxygen"/>
    <property type="evidence" value="ECO:0007669"/>
    <property type="project" value="UniProtKB-ARBA"/>
</dbReference>
<dbReference type="Proteomes" id="UP000050421">
    <property type="component" value="Unassembled WGS sequence"/>
</dbReference>
<dbReference type="InterPro" id="IPR027450">
    <property type="entry name" value="AlkB-like"/>
</dbReference>
<dbReference type="GO" id="GO:0006307">
    <property type="term" value="P:DNA alkylation repair"/>
    <property type="evidence" value="ECO:0007669"/>
    <property type="project" value="InterPro"/>
</dbReference>
<dbReference type="AlphaFoldDB" id="A0A0N8KH92"/>
<evidence type="ECO:0000256" key="1">
    <source>
        <dbReference type="ARBA" id="ARBA00001954"/>
    </source>
</evidence>
<gene>
    <name evidence="10" type="ORF">HLUCCX10_03805</name>
</gene>
<dbReference type="GO" id="GO:0016787">
    <property type="term" value="F:hydrolase activity"/>
    <property type="evidence" value="ECO:0007669"/>
    <property type="project" value="UniProtKB-ARBA"/>
</dbReference>
<protein>
    <submittedName>
        <fullName evidence="10">Alkylated DNA repair protein</fullName>
    </submittedName>
</protein>